<dbReference type="InterPro" id="IPR036953">
    <property type="entry name" value="GreA/GreB_C_sf"/>
</dbReference>
<dbReference type="InterPro" id="IPR023459">
    <property type="entry name" value="Tscrpt_elong_fac_GreA/B_fam"/>
</dbReference>
<comment type="similarity">
    <text evidence="1">Belongs to the GreA/GreB family.</text>
</comment>
<dbReference type="PROSITE" id="PS00829">
    <property type="entry name" value="GREAB_1"/>
    <property type="match status" value="1"/>
</dbReference>
<dbReference type="Pfam" id="PF03449">
    <property type="entry name" value="GreA_GreB_N"/>
    <property type="match status" value="1"/>
</dbReference>
<dbReference type="InterPro" id="IPR036805">
    <property type="entry name" value="Tscrpt_elong_fac_GreA/B_N_sf"/>
</dbReference>
<evidence type="ECO:0000259" key="10">
    <source>
        <dbReference type="Pfam" id="PF03449"/>
    </source>
</evidence>
<dbReference type="EMBL" id="VSSQ01050325">
    <property type="protein sequence ID" value="MPN04409.1"/>
    <property type="molecule type" value="Genomic_DNA"/>
</dbReference>
<sequence length="157" mass="17293">MTEKVKLTKAGYQKLQEELRDLIDNQRAEVKTQLAEARAQGDLSENADYDAARARQAEVEGRILEIESILNFCEVIEESPKNSKKIGLGSVVKIKDLSRNSIESYTITGTTEADPINNKISNACPLGEALIGKKVGDIVDVKANISYKVEVIEISIK</sequence>
<dbReference type="InterPro" id="IPR028624">
    <property type="entry name" value="Tscrpt_elong_fac_GreA/B"/>
</dbReference>
<comment type="caution">
    <text evidence="11">The sequence shown here is derived from an EMBL/GenBank/DDBJ whole genome shotgun (WGS) entry which is preliminary data.</text>
</comment>
<dbReference type="GO" id="GO:0032784">
    <property type="term" value="P:regulation of DNA-templated transcription elongation"/>
    <property type="evidence" value="ECO:0007669"/>
    <property type="project" value="InterPro"/>
</dbReference>
<feature type="domain" description="Transcription elongation factor GreA/GreB C-terminal" evidence="9">
    <location>
        <begin position="83"/>
        <end position="155"/>
    </location>
</feature>
<keyword evidence="8" id="KW-0175">Coiled coil</keyword>
<evidence type="ECO:0000256" key="7">
    <source>
        <dbReference type="ARBA" id="ARBA00030776"/>
    </source>
</evidence>
<evidence type="ECO:0000256" key="2">
    <source>
        <dbReference type="ARBA" id="ARBA00013729"/>
    </source>
</evidence>
<feature type="domain" description="Transcription elongation factor GreA/GreB N-terminal" evidence="10">
    <location>
        <begin position="6"/>
        <end position="75"/>
    </location>
</feature>
<keyword evidence="11" id="KW-0648">Protein biosynthesis</keyword>
<dbReference type="GO" id="GO:0070063">
    <property type="term" value="F:RNA polymerase binding"/>
    <property type="evidence" value="ECO:0007669"/>
    <property type="project" value="InterPro"/>
</dbReference>
<dbReference type="PANTHER" id="PTHR30437">
    <property type="entry name" value="TRANSCRIPTION ELONGATION FACTOR GREA"/>
    <property type="match status" value="1"/>
</dbReference>
<comment type="function">
    <text evidence="6">Necessary for efficient RNA polymerase transcription elongation past template-encoded arresting sites. The arresting sites in DNA have the property of trapping a certain fraction of elongating RNA polymerases that pass through, resulting in locked ternary complexes. Cleavage of the nascent transcript by cleavage factors such as GreA or GreB allows the resumption of elongation from the new 3'terminus. GreA releases sequences of 2 to 3 nucleotides.</text>
</comment>
<dbReference type="PIRSF" id="PIRSF006092">
    <property type="entry name" value="GreA_GreB"/>
    <property type="match status" value="1"/>
</dbReference>
<dbReference type="Pfam" id="PF01272">
    <property type="entry name" value="GreA_GreB"/>
    <property type="match status" value="1"/>
</dbReference>
<dbReference type="FunFam" id="1.10.287.180:FF:000001">
    <property type="entry name" value="Transcription elongation factor GreA"/>
    <property type="match status" value="1"/>
</dbReference>
<dbReference type="AlphaFoldDB" id="A0A645ET76"/>
<evidence type="ECO:0000256" key="6">
    <source>
        <dbReference type="ARBA" id="ARBA00024916"/>
    </source>
</evidence>
<gene>
    <name evidence="11" type="primary">greA_55</name>
    <name evidence="11" type="ORF">SDC9_151647</name>
</gene>
<proteinExistence type="inferred from homology"/>
<accession>A0A645ET76</accession>
<keyword evidence="4" id="KW-0238">DNA-binding</keyword>
<dbReference type="GO" id="GO:0006354">
    <property type="term" value="P:DNA-templated transcription elongation"/>
    <property type="evidence" value="ECO:0007669"/>
    <property type="project" value="TreeGrafter"/>
</dbReference>
<dbReference type="SUPFAM" id="SSF54534">
    <property type="entry name" value="FKBP-like"/>
    <property type="match status" value="1"/>
</dbReference>
<evidence type="ECO:0000259" key="9">
    <source>
        <dbReference type="Pfam" id="PF01272"/>
    </source>
</evidence>
<keyword evidence="5" id="KW-0804">Transcription</keyword>
<evidence type="ECO:0000256" key="5">
    <source>
        <dbReference type="ARBA" id="ARBA00023163"/>
    </source>
</evidence>
<evidence type="ECO:0000256" key="3">
    <source>
        <dbReference type="ARBA" id="ARBA00023015"/>
    </source>
</evidence>
<dbReference type="GO" id="GO:0003677">
    <property type="term" value="F:DNA binding"/>
    <property type="evidence" value="ECO:0007669"/>
    <property type="project" value="UniProtKB-KW"/>
</dbReference>
<reference evidence="11" key="1">
    <citation type="submission" date="2019-08" db="EMBL/GenBank/DDBJ databases">
        <authorList>
            <person name="Kucharzyk K."/>
            <person name="Murdoch R.W."/>
            <person name="Higgins S."/>
            <person name="Loffler F."/>
        </authorList>
    </citation>
    <scope>NUCLEOTIDE SEQUENCE</scope>
</reference>
<keyword evidence="3" id="KW-0805">Transcription regulation</keyword>
<evidence type="ECO:0000256" key="4">
    <source>
        <dbReference type="ARBA" id="ARBA00023125"/>
    </source>
</evidence>
<dbReference type="GO" id="GO:0003746">
    <property type="term" value="F:translation elongation factor activity"/>
    <property type="evidence" value="ECO:0007669"/>
    <property type="project" value="UniProtKB-KW"/>
</dbReference>
<dbReference type="SUPFAM" id="SSF46557">
    <property type="entry name" value="GreA transcript cleavage protein, N-terminal domain"/>
    <property type="match status" value="1"/>
</dbReference>
<feature type="coiled-coil region" evidence="8">
    <location>
        <begin position="5"/>
        <end position="40"/>
    </location>
</feature>
<dbReference type="PANTHER" id="PTHR30437:SF4">
    <property type="entry name" value="TRANSCRIPTION ELONGATION FACTOR GREA"/>
    <property type="match status" value="1"/>
</dbReference>
<name>A0A645ET76_9ZZZZ</name>
<dbReference type="InterPro" id="IPR001437">
    <property type="entry name" value="Tscrpt_elong_fac_GreA/B_C"/>
</dbReference>
<keyword evidence="11" id="KW-0251">Elongation factor</keyword>
<protein>
    <recommendedName>
        <fullName evidence="2">Transcription elongation factor GreA</fullName>
    </recommendedName>
    <alternativeName>
        <fullName evidence="7">Transcript cleavage factor GreA</fullName>
    </alternativeName>
</protein>
<evidence type="ECO:0000313" key="11">
    <source>
        <dbReference type="EMBL" id="MPN04409.1"/>
    </source>
</evidence>
<organism evidence="11">
    <name type="scientific">bioreactor metagenome</name>
    <dbReference type="NCBI Taxonomy" id="1076179"/>
    <lineage>
        <taxon>unclassified sequences</taxon>
        <taxon>metagenomes</taxon>
        <taxon>ecological metagenomes</taxon>
    </lineage>
</organism>
<dbReference type="InterPro" id="IPR022691">
    <property type="entry name" value="Tscrpt_elong_fac_GreA/B_N"/>
</dbReference>
<dbReference type="Gene3D" id="1.10.287.180">
    <property type="entry name" value="Transcription elongation factor, GreA/GreB, N-terminal domain"/>
    <property type="match status" value="1"/>
</dbReference>
<evidence type="ECO:0000256" key="1">
    <source>
        <dbReference type="ARBA" id="ARBA00008213"/>
    </source>
</evidence>
<dbReference type="InterPro" id="IPR006359">
    <property type="entry name" value="Tscrpt_elong_fac_GreA"/>
</dbReference>
<dbReference type="InterPro" id="IPR018151">
    <property type="entry name" value="TF_GreA/GreB_CS"/>
</dbReference>
<dbReference type="NCBIfam" id="TIGR01462">
    <property type="entry name" value="greA"/>
    <property type="match status" value="1"/>
</dbReference>
<dbReference type="HAMAP" id="MF_00105">
    <property type="entry name" value="GreA_GreB"/>
    <property type="match status" value="1"/>
</dbReference>
<evidence type="ECO:0000256" key="8">
    <source>
        <dbReference type="SAM" id="Coils"/>
    </source>
</evidence>
<dbReference type="NCBIfam" id="NF001263">
    <property type="entry name" value="PRK00226.1-4"/>
    <property type="match status" value="1"/>
</dbReference>
<dbReference type="Gene3D" id="3.10.50.30">
    <property type="entry name" value="Transcription elongation factor, GreA/GreB, C-terminal domain"/>
    <property type="match status" value="1"/>
</dbReference>